<dbReference type="RefSeq" id="XP_072618816.1">
    <property type="nucleotide sequence ID" value="XM_072762715.1"/>
</dbReference>
<feature type="compositionally biased region" description="Low complexity" evidence="1">
    <location>
        <begin position="271"/>
        <end position="282"/>
    </location>
</feature>
<evidence type="ECO:0000313" key="2">
    <source>
        <dbReference type="Proteomes" id="UP001652641"/>
    </source>
</evidence>
<gene>
    <name evidence="3" type="primary">LOC140599572</name>
</gene>
<feature type="compositionally biased region" description="Pro residues" evidence="1">
    <location>
        <begin position="261"/>
        <end position="270"/>
    </location>
</feature>
<keyword evidence="2" id="KW-1185">Reference proteome</keyword>
<accession>A0ABM5AVJ2</accession>
<protein>
    <recommendedName>
        <fullName evidence="4">Basic proline-rich protein-like</fullName>
    </recommendedName>
</protein>
<feature type="compositionally biased region" description="Pro residues" evidence="1">
    <location>
        <begin position="221"/>
        <end position="236"/>
    </location>
</feature>
<name>A0ABM5AVJ2_VULVU</name>
<proteinExistence type="predicted"/>
<evidence type="ECO:0000313" key="3">
    <source>
        <dbReference type="RefSeq" id="XP_072618816.1"/>
    </source>
</evidence>
<sequence>MPRAGHSRAGRQGGRSALAALLADLEGNNQHRIIKVRSVKRGKKINLELALAATERDAAPKPTAGGSPPRGELGPLRSDPAGARCSLPPPGGDGTPRPGLGAPGGPDSDPQVWVCAPAEAPRSPRPRLRSCPALEEQTRHPPGRESCSHPSARGPTDPPLSPGSVPHPPPLLLPPERRLRRAPDPAQLYVSSRPGLGPQPELAWAVCRPAPRRPASLSPGPQVPGPAGPLPGPPTAPARLPGWRPGRCNRPGGGVGYGAQPRPPRAPRPAPLGRLRPLAVASRRPRRLRPRPPLFLGFLPASAALPPRSPGLPTAETAGPTWPHSDQTPSPSPAEANPAQDPGQRPQAASAGAGRCGHVPARWALAPLCRPLYLSRVWL</sequence>
<reference evidence="3" key="1">
    <citation type="submission" date="2025-08" db="UniProtKB">
        <authorList>
            <consortium name="RefSeq"/>
        </authorList>
    </citation>
    <scope>IDENTIFICATION</scope>
    <source>
        <tissue evidence="3">Cell line</tissue>
    </source>
</reference>
<evidence type="ECO:0000256" key="1">
    <source>
        <dbReference type="SAM" id="MobiDB-lite"/>
    </source>
</evidence>
<feature type="compositionally biased region" description="Basic and acidic residues" evidence="1">
    <location>
        <begin position="136"/>
        <end position="147"/>
    </location>
</feature>
<organism evidence="2 3">
    <name type="scientific">Vulpes vulpes</name>
    <name type="common">Red fox</name>
    <dbReference type="NCBI Taxonomy" id="9627"/>
    <lineage>
        <taxon>Eukaryota</taxon>
        <taxon>Metazoa</taxon>
        <taxon>Chordata</taxon>
        <taxon>Craniata</taxon>
        <taxon>Vertebrata</taxon>
        <taxon>Euteleostomi</taxon>
        <taxon>Mammalia</taxon>
        <taxon>Eutheria</taxon>
        <taxon>Laurasiatheria</taxon>
        <taxon>Carnivora</taxon>
        <taxon>Caniformia</taxon>
        <taxon>Canidae</taxon>
        <taxon>Vulpes</taxon>
    </lineage>
</organism>
<evidence type="ECO:0008006" key="4">
    <source>
        <dbReference type="Google" id="ProtNLM"/>
    </source>
</evidence>
<feature type="region of interest" description="Disordered" evidence="1">
    <location>
        <begin position="52"/>
        <end position="355"/>
    </location>
</feature>
<dbReference type="Proteomes" id="UP001652641">
    <property type="component" value="Chromosome 7"/>
</dbReference>
<dbReference type="GeneID" id="140599572"/>
<feature type="compositionally biased region" description="Low complexity" evidence="1">
    <location>
        <begin position="294"/>
        <end position="306"/>
    </location>
</feature>
<feature type="compositionally biased region" description="Pro residues" evidence="1">
    <location>
        <begin position="156"/>
        <end position="173"/>
    </location>
</feature>